<dbReference type="Proteomes" id="UP001501570">
    <property type="component" value="Unassembled WGS sequence"/>
</dbReference>
<evidence type="ECO:0000313" key="2">
    <source>
        <dbReference type="EMBL" id="GAA5189648.1"/>
    </source>
</evidence>
<dbReference type="SUPFAM" id="SSF53474">
    <property type="entry name" value="alpha/beta-Hydrolases"/>
    <property type="match status" value="1"/>
</dbReference>
<keyword evidence="2" id="KW-0378">Hydrolase</keyword>
<dbReference type="InterPro" id="IPR000073">
    <property type="entry name" value="AB_hydrolase_1"/>
</dbReference>
<dbReference type="InterPro" id="IPR029058">
    <property type="entry name" value="AB_hydrolase_fold"/>
</dbReference>
<protein>
    <submittedName>
        <fullName evidence="2">Alpha/beta hydrolase</fullName>
    </submittedName>
</protein>
<proteinExistence type="predicted"/>
<dbReference type="Pfam" id="PF00561">
    <property type="entry name" value="Abhydrolase_1"/>
    <property type="match status" value="1"/>
</dbReference>
<gene>
    <name evidence="2" type="ORF">GCM10023322_42900</name>
</gene>
<keyword evidence="3" id="KW-1185">Reference proteome</keyword>
<dbReference type="RefSeq" id="WP_345632105.1">
    <property type="nucleotide sequence ID" value="NZ_BAABJQ010000012.1"/>
</dbReference>
<sequence length="239" mass="25487">MTTKATLVAWHKTDEVRNAVLLLPGGSIKSRGRYWSFVDLGLRALARTLSVAGEPDGLAVYLLRYRYRGWNGEHADALVDTREALDEIRRRHGSVPVSLVGNSLGGRAAFHAADDPSVTSVVGVAPWLPEGDPVDQLAGRRVLIMHGERDRSEASAASSLAYARRARAVVPDLARFEVGGDGHYLLRRAVDCWALTTGFVTATVGTRPLHPAIGAAMAAQEPDCLNAPLAVGFGGQADG</sequence>
<feature type="domain" description="AB hydrolase-1" evidence="1">
    <location>
        <begin position="20"/>
        <end position="150"/>
    </location>
</feature>
<evidence type="ECO:0000259" key="1">
    <source>
        <dbReference type="Pfam" id="PF00561"/>
    </source>
</evidence>
<accession>A0ABP9S1Y6</accession>
<comment type="caution">
    <text evidence="2">The sequence shown here is derived from an EMBL/GenBank/DDBJ whole genome shotgun (WGS) entry which is preliminary data.</text>
</comment>
<dbReference type="EMBL" id="BAABJQ010000012">
    <property type="protein sequence ID" value="GAA5189648.1"/>
    <property type="molecule type" value="Genomic_DNA"/>
</dbReference>
<organism evidence="2 3">
    <name type="scientific">Rugosimonospora acidiphila</name>
    <dbReference type="NCBI Taxonomy" id="556531"/>
    <lineage>
        <taxon>Bacteria</taxon>
        <taxon>Bacillati</taxon>
        <taxon>Actinomycetota</taxon>
        <taxon>Actinomycetes</taxon>
        <taxon>Micromonosporales</taxon>
        <taxon>Micromonosporaceae</taxon>
        <taxon>Rugosimonospora</taxon>
    </lineage>
</organism>
<dbReference type="GO" id="GO:0016787">
    <property type="term" value="F:hydrolase activity"/>
    <property type="evidence" value="ECO:0007669"/>
    <property type="project" value="UniProtKB-KW"/>
</dbReference>
<dbReference type="Gene3D" id="3.40.50.1820">
    <property type="entry name" value="alpha/beta hydrolase"/>
    <property type="match status" value="1"/>
</dbReference>
<reference evidence="3" key="1">
    <citation type="journal article" date="2019" name="Int. J. Syst. Evol. Microbiol.">
        <title>The Global Catalogue of Microorganisms (GCM) 10K type strain sequencing project: providing services to taxonomists for standard genome sequencing and annotation.</title>
        <authorList>
            <consortium name="The Broad Institute Genomics Platform"/>
            <consortium name="The Broad Institute Genome Sequencing Center for Infectious Disease"/>
            <person name="Wu L."/>
            <person name="Ma J."/>
        </authorList>
    </citation>
    <scope>NUCLEOTIDE SEQUENCE [LARGE SCALE GENOMIC DNA]</scope>
    <source>
        <strain evidence="3">JCM 18304</strain>
    </source>
</reference>
<evidence type="ECO:0000313" key="3">
    <source>
        <dbReference type="Proteomes" id="UP001501570"/>
    </source>
</evidence>
<name>A0ABP9S1Y6_9ACTN</name>